<evidence type="ECO:0000256" key="3">
    <source>
        <dbReference type="ARBA" id="ARBA00004991"/>
    </source>
</evidence>
<name>A0A6J5C029_9BURK</name>
<comment type="pathway">
    <text evidence="2">Lipid metabolism; sphingolipid metabolism.</text>
</comment>
<evidence type="ECO:0000256" key="9">
    <source>
        <dbReference type="SAM" id="Phobius"/>
    </source>
</evidence>
<organism evidence="10 11">
    <name type="scientific">Paraburkholderia phenoliruptrix</name>
    <dbReference type="NCBI Taxonomy" id="252970"/>
    <lineage>
        <taxon>Bacteria</taxon>
        <taxon>Pseudomonadati</taxon>
        <taxon>Pseudomonadota</taxon>
        <taxon>Betaproteobacteria</taxon>
        <taxon>Burkholderiales</taxon>
        <taxon>Burkholderiaceae</taxon>
        <taxon>Paraburkholderia</taxon>
    </lineage>
</organism>
<accession>A0A6J5C029</accession>
<dbReference type="PANTHER" id="PTHR12726:SF0">
    <property type="entry name" value="CERAMIDE GLUCOSYLTRANSFERASE"/>
    <property type="match status" value="1"/>
</dbReference>
<dbReference type="Gene3D" id="3.90.550.10">
    <property type="entry name" value="Spore Coat Polysaccharide Biosynthesis Protein SpsA, Chain A"/>
    <property type="match status" value="1"/>
</dbReference>
<dbReference type="NCBIfam" id="TIGR03472">
    <property type="entry name" value="HpnI"/>
    <property type="match status" value="1"/>
</dbReference>
<dbReference type="GO" id="GO:0016020">
    <property type="term" value="C:membrane"/>
    <property type="evidence" value="ECO:0007669"/>
    <property type="project" value="UniProtKB-SubCell"/>
</dbReference>
<dbReference type="GO" id="GO:0006679">
    <property type="term" value="P:glucosylceramide biosynthetic process"/>
    <property type="evidence" value="ECO:0007669"/>
    <property type="project" value="TreeGrafter"/>
</dbReference>
<dbReference type="InterPro" id="IPR025993">
    <property type="entry name" value="Ceramide_glucosylTrfase"/>
</dbReference>
<proteinExistence type="predicted"/>
<evidence type="ECO:0000256" key="1">
    <source>
        <dbReference type="ARBA" id="ARBA00004141"/>
    </source>
</evidence>
<evidence type="ECO:0000313" key="11">
    <source>
        <dbReference type="Proteomes" id="UP000494249"/>
    </source>
</evidence>
<keyword evidence="6 9" id="KW-0812">Transmembrane</keyword>
<evidence type="ECO:0000256" key="7">
    <source>
        <dbReference type="ARBA" id="ARBA00022989"/>
    </source>
</evidence>
<evidence type="ECO:0000256" key="4">
    <source>
        <dbReference type="ARBA" id="ARBA00022676"/>
    </source>
</evidence>
<dbReference type="InterPro" id="IPR017835">
    <property type="entry name" value="Hopen-assoc_HpnI"/>
</dbReference>
<dbReference type="GO" id="GO:0008120">
    <property type="term" value="F:ceramide glucosyltransferase activity"/>
    <property type="evidence" value="ECO:0007669"/>
    <property type="project" value="TreeGrafter"/>
</dbReference>
<dbReference type="AlphaFoldDB" id="A0A6J5C029"/>
<evidence type="ECO:0000256" key="5">
    <source>
        <dbReference type="ARBA" id="ARBA00022679"/>
    </source>
</evidence>
<gene>
    <name evidence="10" type="ORF">LMG22037_04807</name>
</gene>
<evidence type="ECO:0000313" key="10">
    <source>
        <dbReference type="EMBL" id="CAB3721449.1"/>
    </source>
</evidence>
<comment type="subcellular location">
    <subcellularLocation>
        <location evidence="1">Membrane</location>
        <topology evidence="1">Multi-pass membrane protein</topology>
    </subcellularLocation>
</comment>
<dbReference type="Pfam" id="PF13506">
    <property type="entry name" value="Glyco_transf_21"/>
    <property type="match status" value="1"/>
</dbReference>
<dbReference type="Proteomes" id="UP000494249">
    <property type="component" value="Unassembled WGS sequence"/>
</dbReference>
<dbReference type="EMBL" id="CADIKB010000029">
    <property type="protein sequence ID" value="CAB3721449.1"/>
    <property type="molecule type" value="Genomic_DNA"/>
</dbReference>
<evidence type="ECO:0000256" key="2">
    <source>
        <dbReference type="ARBA" id="ARBA00004760"/>
    </source>
</evidence>
<dbReference type="RefSeq" id="WP_028363079.1">
    <property type="nucleotide sequence ID" value="NZ_CADFGL010000027.1"/>
</dbReference>
<protein>
    <recommendedName>
        <fullName evidence="12">Glycosyltransferase 2-like domain-containing protein</fullName>
    </recommendedName>
</protein>
<dbReference type="SUPFAM" id="SSF53448">
    <property type="entry name" value="Nucleotide-diphospho-sugar transferases"/>
    <property type="match status" value="1"/>
</dbReference>
<keyword evidence="8 9" id="KW-0472">Membrane</keyword>
<evidence type="ECO:0000256" key="8">
    <source>
        <dbReference type="ARBA" id="ARBA00023136"/>
    </source>
</evidence>
<reference evidence="10 11" key="1">
    <citation type="submission" date="2020-04" db="EMBL/GenBank/DDBJ databases">
        <authorList>
            <person name="De Canck E."/>
        </authorList>
    </citation>
    <scope>NUCLEOTIDE SEQUENCE [LARGE SCALE GENOMIC DNA]</scope>
    <source>
        <strain evidence="10 11">LMG 22037</strain>
    </source>
</reference>
<keyword evidence="4" id="KW-0328">Glycosyltransferase</keyword>
<feature type="transmembrane region" description="Helical" evidence="9">
    <location>
        <begin position="12"/>
        <end position="36"/>
    </location>
</feature>
<dbReference type="InterPro" id="IPR029044">
    <property type="entry name" value="Nucleotide-diphossugar_trans"/>
</dbReference>
<comment type="pathway">
    <text evidence="3">Sphingolipid metabolism.</text>
</comment>
<dbReference type="CDD" id="cd02520">
    <property type="entry name" value="Glucosylceramide_synthase"/>
    <property type="match status" value="1"/>
</dbReference>
<evidence type="ECO:0008006" key="12">
    <source>
        <dbReference type="Google" id="ProtNLM"/>
    </source>
</evidence>
<dbReference type="PANTHER" id="PTHR12726">
    <property type="entry name" value="CERAMIDE GLUCOSYLTRANSFERASE"/>
    <property type="match status" value="1"/>
</dbReference>
<sequence length="457" mass="49427">MAAHALTLCEWLLLAGCVGASLYVLVAAVAMPFFMLRRGAGSRFARLAQAASAGVHLRPVHGADLDARASEAAYPVAQQGVSVLKPLCGAEPRLYENLRSFCEQRHGHFQLVLGVCCADDPAISVVHRLQADYPALDIELVVDTRVHGSNRKVSNLINMARHARHDVIVMADSDIAVEADYLDSIAAPLADPRVGVLTCLYVARGVGGFWSRVGALFINEWFAPSVRVAHMAGSRRFGFGATLALRRETLERIGGFEALRNCLADDYWLTEHVRALGLRTVLSRVMVATDVIEPTFAALWQRETRWLRTIRSVNPLGFAFLFITFPTPWLMAGACLTAALAAGAQGGVHGSALLVGAASTAAGVAARVLLHARAARQQTALQGALPGTARDSFARAFWRDLPLVPLRDTLLLLQWFAGGFGSHVMWRGTRVPLETPPSTARARSLRVIEVMEASDGR</sequence>
<keyword evidence="5" id="KW-0808">Transferase</keyword>
<evidence type="ECO:0000256" key="6">
    <source>
        <dbReference type="ARBA" id="ARBA00022692"/>
    </source>
</evidence>
<keyword evidence="7 9" id="KW-1133">Transmembrane helix</keyword>